<dbReference type="EMBL" id="CP018171">
    <property type="protein sequence ID" value="APH71532.1"/>
    <property type="molecule type" value="Genomic_DNA"/>
</dbReference>
<evidence type="ECO:0000256" key="1">
    <source>
        <dbReference type="ARBA" id="ARBA00004370"/>
    </source>
</evidence>
<feature type="binding site" description="covalent" evidence="10 11">
    <location>
        <position position="122"/>
    </location>
    <ligand>
        <name>heme</name>
        <dbReference type="ChEBI" id="CHEBI:30413"/>
    </ligand>
</feature>
<dbReference type="GO" id="GO:0046872">
    <property type="term" value="F:metal ion binding"/>
    <property type="evidence" value="ECO:0007669"/>
    <property type="project" value="UniProtKB-KW"/>
</dbReference>
<dbReference type="GO" id="GO:0005886">
    <property type="term" value="C:plasma membrane"/>
    <property type="evidence" value="ECO:0007669"/>
    <property type="project" value="UniProtKB-SubCell"/>
</dbReference>
<dbReference type="NCBIfam" id="NF009731">
    <property type="entry name" value="PRK13254.1-5"/>
    <property type="match status" value="1"/>
</dbReference>
<keyword evidence="8 10" id="KW-0408">Iron</keyword>
<evidence type="ECO:0000313" key="12">
    <source>
        <dbReference type="EMBL" id="APH71532.1"/>
    </source>
</evidence>
<name>A0A1L3SQF5_9HYPH</name>
<feature type="binding site" description="axial binding residue" evidence="10 11">
    <location>
        <position position="126"/>
    </location>
    <ligand>
        <name>heme</name>
        <dbReference type="ChEBI" id="CHEBI:30413"/>
    </ligand>
    <ligandPart>
        <name>Fe</name>
        <dbReference type="ChEBI" id="CHEBI:18248"/>
    </ligandPart>
</feature>
<keyword evidence="10" id="KW-1003">Cell membrane</keyword>
<dbReference type="GO" id="GO:0020037">
    <property type="term" value="F:heme binding"/>
    <property type="evidence" value="ECO:0007669"/>
    <property type="project" value="InterPro"/>
</dbReference>
<accession>A0A1L3SQF5</accession>
<evidence type="ECO:0000256" key="11">
    <source>
        <dbReference type="PIRSR" id="PIRSR604329-50"/>
    </source>
</evidence>
<dbReference type="OrthoDB" id="9793584at2"/>
<keyword evidence="5 10" id="KW-0201">Cytochrome c-type biogenesis</keyword>
<feature type="topological domain" description="Extracellular" evidence="10">
    <location>
        <begin position="29"/>
        <end position="144"/>
    </location>
</feature>
<comment type="similarity">
    <text evidence="10">Belongs to the CcmE/CycJ family.</text>
</comment>
<keyword evidence="2 10" id="KW-0349">Heme</keyword>
<evidence type="ECO:0000256" key="3">
    <source>
        <dbReference type="ARBA" id="ARBA00022692"/>
    </source>
</evidence>
<feature type="topological domain" description="Cytoplasmic" evidence="10">
    <location>
        <begin position="1"/>
        <end position="7"/>
    </location>
</feature>
<protein>
    <recommendedName>
        <fullName evidence="10">Cytochrome c-type biogenesis protein CcmE</fullName>
    </recommendedName>
    <alternativeName>
        <fullName evidence="10">Cytochrome c maturation protein E</fullName>
    </alternativeName>
    <alternativeName>
        <fullName evidence="10">Heme chaperone CcmE</fullName>
    </alternativeName>
</protein>
<dbReference type="NCBIfam" id="NF009727">
    <property type="entry name" value="PRK13254.1-1"/>
    <property type="match status" value="1"/>
</dbReference>
<comment type="subcellular location">
    <subcellularLocation>
        <location evidence="10">Cell membrane</location>
        <topology evidence="10">Single-pass type II membrane protein</topology>
    </subcellularLocation>
    <subcellularLocation>
        <location evidence="1">Membrane</location>
    </subcellularLocation>
</comment>
<evidence type="ECO:0000256" key="10">
    <source>
        <dbReference type="HAMAP-Rule" id="MF_01959"/>
    </source>
</evidence>
<dbReference type="HAMAP" id="MF_01959">
    <property type="entry name" value="CcmE"/>
    <property type="match status" value="1"/>
</dbReference>
<evidence type="ECO:0000256" key="5">
    <source>
        <dbReference type="ARBA" id="ARBA00022748"/>
    </source>
</evidence>
<dbReference type="Proteomes" id="UP000182840">
    <property type="component" value="Chromosome"/>
</dbReference>
<dbReference type="PANTHER" id="PTHR34128">
    <property type="entry name" value="CYTOCHROME C-TYPE BIOGENESIS PROTEIN CCME HOMOLOG, MITOCHONDRIAL"/>
    <property type="match status" value="1"/>
</dbReference>
<evidence type="ECO:0000256" key="9">
    <source>
        <dbReference type="ARBA" id="ARBA00023136"/>
    </source>
</evidence>
<dbReference type="SUPFAM" id="SSF82093">
    <property type="entry name" value="Heme chaperone CcmE"/>
    <property type="match status" value="1"/>
</dbReference>
<dbReference type="RefSeq" id="WP_072603293.1">
    <property type="nucleotide sequence ID" value="NZ_CP018171.1"/>
</dbReference>
<reference evidence="13" key="1">
    <citation type="submission" date="2016-11" db="EMBL/GenBank/DDBJ databases">
        <title>Mesorhizobium oceanicum sp. nov., isolated from deep seawater in South China Sea.</title>
        <authorList>
            <person name="Fu G.-Y."/>
        </authorList>
    </citation>
    <scope>NUCLEOTIDE SEQUENCE [LARGE SCALE GENOMIC DNA]</scope>
    <source>
        <strain evidence="13">B7</strain>
    </source>
</reference>
<keyword evidence="3 10" id="KW-0812">Transmembrane</keyword>
<evidence type="ECO:0000313" key="13">
    <source>
        <dbReference type="Proteomes" id="UP000182840"/>
    </source>
</evidence>
<dbReference type="KEGG" id="meso:BSQ44_09220"/>
<keyword evidence="9 10" id="KW-0472">Membrane</keyword>
<keyword evidence="6 10" id="KW-0735">Signal-anchor</keyword>
<proteinExistence type="inferred from homology"/>
<keyword evidence="4 10" id="KW-0479">Metal-binding</keyword>
<dbReference type="InterPro" id="IPR004329">
    <property type="entry name" value="CcmE"/>
</dbReference>
<keyword evidence="13" id="KW-1185">Reference proteome</keyword>
<evidence type="ECO:0000256" key="8">
    <source>
        <dbReference type="ARBA" id="ARBA00023004"/>
    </source>
</evidence>
<dbReference type="GO" id="GO:0017003">
    <property type="term" value="P:protein-heme linkage"/>
    <property type="evidence" value="ECO:0007669"/>
    <property type="project" value="UniProtKB-UniRule"/>
</dbReference>
<dbReference type="PANTHER" id="PTHR34128:SF2">
    <property type="entry name" value="CYTOCHROME C-TYPE BIOGENESIS PROTEIN CCME HOMOLOG, MITOCHONDRIAL"/>
    <property type="match status" value="1"/>
</dbReference>
<dbReference type="InterPro" id="IPR036127">
    <property type="entry name" value="CcmE-like_sf"/>
</dbReference>
<keyword evidence="7 10" id="KW-1133">Transmembrane helix</keyword>
<dbReference type="Gene3D" id="2.40.50.140">
    <property type="entry name" value="Nucleic acid-binding proteins"/>
    <property type="match status" value="1"/>
</dbReference>
<dbReference type="InterPro" id="IPR012340">
    <property type="entry name" value="NA-bd_OB-fold"/>
</dbReference>
<gene>
    <name evidence="10" type="primary">ccmE</name>
    <name evidence="10" type="synonym">cycJ</name>
    <name evidence="12" type="ORF">BSQ44_09220</name>
</gene>
<evidence type="ECO:0000256" key="7">
    <source>
        <dbReference type="ARBA" id="ARBA00022989"/>
    </source>
</evidence>
<dbReference type="STRING" id="1670800.BSQ44_09220"/>
<organism evidence="12 13">
    <name type="scientific">Aquibium oceanicum</name>
    <dbReference type="NCBI Taxonomy" id="1670800"/>
    <lineage>
        <taxon>Bacteria</taxon>
        <taxon>Pseudomonadati</taxon>
        <taxon>Pseudomonadota</taxon>
        <taxon>Alphaproteobacteria</taxon>
        <taxon>Hyphomicrobiales</taxon>
        <taxon>Phyllobacteriaceae</taxon>
        <taxon>Aquibium</taxon>
    </lineage>
</organism>
<dbReference type="AlphaFoldDB" id="A0A1L3SQF5"/>
<evidence type="ECO:0000256" key="6">
    <source>
        <dbReference type="ARBA" id="ARBA00022968"/>
    </source>
</evidence>
<dbReference type="GO" id="GO:0017004">
    <property type="term" value="P:cytochrome complex assembly"/>
    <property type="evidence" value="ECO:0007669"/>
    <property type="project" value="UniProtKB-KW"/>
</dbReference>
<sequence length="144" mass="15309">MTRKQKRLSIILGALAFVGTATGLTFYALGQKTSYFYMPADLTTASIAPGQRIRLGGLVEDGSIVRGQGTRVSFGVSDGGGKVEVVYDGLLPDLFREGQGVVTEGTFGADGTFVADSVLAKHDENYMPKEVADSLKAQGVWQEN</sequence>
<evidence type="ECO:0000256" key="2">
    <source>
        <dbReference type="ARBA" id="ARBA00022617"/>
    </source>
</evidence>
<comment type="function">
    <text evidence="10">Heme chaperone required for the biogenesis of c-type cytochromes. Transiently binds heme delivered by CcmC and transfers the heme to apo-cytochromes in a process facilitated by CcmF and CcmH.</text>
</comment>
<dbReference type="Pfam" id="PF03100">
    <property type="entry name" value="CcmE"/>
    <property type="match status" value="1"/>
</dbReference>
<evidence type="ECO:0000256" key="4">
    <source>
        <dbReference type="ARBA" id="ARBA00022723"/>
    </source>
</evidence>